<feature type="compositionally biased region" description="Low complexity" evidence="1">
    <location>
        <begin position="220"/>
        <end position="229"/>
    </location>
</feature>
<comment type="caution">
    <text evidence="4">The sequence shown here is derived from an EMBL/GenBank/DDBJ whole genome shotgun (WGS) entry which is preliminary data.</text>
</comment>
<feature type="region of interest" description="Disordered" evidence="1">
    <location>
        <begin position="142"/>
        <end position="163"/>
    </location>
</feature>
<sequence>MPRLSLLGFLWAGGALAQDSHAADGFTYEGCVDIWNPAVLELPLDELNCTPEDCQKACVGFQYAAISATTCKCYGYITSRTDLSEESCDNWCNGNPEKGRCGSYSDEGFSNLYGCEPQVASPAGVPFTTVVIPPYSAPPALAPPLGTSSPAPLAQPEPPTDASCEDVLHTSAVPHTTQSIWTTVVVQPTPAAASPTPEATITTTSTFTYESGSAWQPVCSLPAPESPDSAPAPCPFAPSPSPDQGLDTAITTTTPLTSAQAPKGGCGGCGGAQPATPNPGYTSTANPHKHSSSTLPSATRAPSGTAGADSTGTHDASGCGAGGGASLFAVALALGIAFV</sequence>
<proteinExistence type="predicted"/>
<dbReference type="Proteomes" id="UP001187682">
    <property type="component" value="Unassembled WGS sequence"/>
</dbReference>
<evidence type="ECO:0000256" key="2">
    <source>
        <dbReference type="SAM" id="SignalP"/>
    </source>
</evidence>
<feature type="compositionally biased region" description="Pro residues" evidence="1">
    <location>
        <begin position="230"/>
        <end position="241"/>
    </location>
</feature>
<dbReference type="PROSITE" id="PS51212">
    <property type="entry name" value="WSC"/>
    <property type="match status" value="1"/>
</dbReference>
<dbReference type="InterPro" id="IPR002889">
    <property type="entry name" value="WSC_carb-bd"/>
</dbReference>
<feature type="signal peptide" evidence="2">
    <location>
        <begin position="1"/>
        <end position="17"/>
    </location>
</feature>
<protein>
    <recommendedName>
        <fullName evidence="3">WSC domain-containing protein</fullName>
    </recommendedName>
</protein>
<evidence type="ECO:0000313" key="4">
    <source>
        <dbReference type="EMBL" id="SPO01082.1"/>
    </source>
</evidence>
<feature type="region of interest" description="Disordered" evidence="1">
    <location>
        <begin position="218"/>
        <end position="249"/>
    </location>
</feature>
<feature type="compositionally biased region" description="Polar residues" evidence="1">
    <location>
        <begin position="279"/>
        <end position="314"/>
    </location>
</feature>
<dbReference type="AlphaFoldDB" id="A0AAE8SUM6"/>
<keyword evidence="2" id="KW-0732">Signal</keyword>
<feature type="chain" id="PRO_5042221832" description="WSC domain-containing protein" evidence="2">
    <location>
        <begin position="18"/>
        <end position="339"/>
    </location>
</feature>
<evidence type="ECO:0000259" key="3">
    <source>
        <dbReference type="PROSITE" id="PS51212"/>
    </source>
</evidence>
<dbReference type="EMBL" id="ONZQ02000004">
    <property type="protein sequence ID" value="SPO01082.1"/>
    <property type="molecule type" value="Genomic_DNA"/>
</dbReference>
<evidence type="ECO:0000313" key="5">
    <source>
        <dbReference type="Proteomes" id="UP001187682"/>
    </source>
</evidence>
<feature type="domain" description="WSC" evidence="3">
    <location>
        <begin position="25"/>
        <end position="118"/>
    </location>
</feature>
<accession>A0AAE8SUM6</accession>
<feature type="region of interest" description="Disordered" evidence="1">
    <location>
        <begin position="277"/>
        <end position="314"/>
    </location>
</feature>
<name>A0AAE8SUM6_9PEZI</name>
<evidence type="ECO:0000256" key="1">
    <source>
        <dbReference type="SAM" id="MobiDB-lite"/>
    </source>
</evidence>
<feature type="compositionally biased region" description="Low complexity" evidence="1">
    <location>
        <begin position="143"/>
        <end position="152"/>
    </location>
</feature>
<organism evidence="4 5">
    <name type="scientific">Cephalotrichum gorgonifer</name>
    <dbReference type="NCBI Taxonomy" id="2041049"/>
    <lineage>
        <taxon>Eukaryota</taxon>
        <taxon>Fungi</taxon>
        <taxon>Dikarya</taxon>
        <taxon>Ascomycota</taxon>
        <taxon>Pezizomycotina</taxon>
        <taxon>Sordariomycetes</taxon>
        <taxon>Hypocreomycetidae</taxon>
        <taxon>Microascales</taxon>
        <taxon>Microascaceae</taxon>
        <taxon>Cephalotrichum</taxon>
    </lineage>
</organism>
<gene>
    <name evidence="4" type="ORF">DNG_03829</name>
</gene>
<keyword evidence="5" id="KW-1185">Reference proteome</keyword>
<reference evidence="4" key="1">
    <citation type="submission" date="2018-03" db="EMBL/GenBank/DDBJ databases">
        <authorList>
            <person name="Guldener U."/>
        </authorList>
    </citation>
    <scope>NUCLEOTIDE SEQUENCE</scope>
</reference>